<sequence length="344" mass="38293">MTAIRRNWWMLLLIAVCAVIVMASVIDDHSAVLKKQIRLIPQKGFYYIGILQSDSLPEQGKMVAGIKAALASRGYREKDNIRIDVFSADGDEKKLDVQAKNFVKDKKDLIITVGTDATKACVLETKSVPIVGVGMLPPESNNFFDNSYNLTGISDMPAVLNQIRMAAKVLSLQTVGIIFNPKDEGAVIQLNLLRDASEKKGIHIYEVAFDEKEDPISQIEKFSGHVDAVYIPADETVLKSFDEIVKHLMKLGIPVIGENAEMVRRGALLSVSAEYYRMGFSGGRIASELLDGKKKPYEIGITKQIDPDWIVNMSVAKTLKKELPYDVWQKARKLYLYDGQAARP</sequence>
<dbReference type="HOGENOM" id="CLU_058196_1_0_9"/>
<gene>
    <name evidence="1" type="ORF">GCWU000321_00323</name>
</gene>
<dbReference type="OrthoDB" id="1633558at2"/>
<dbReference type="Gene3D" id="3.40.50.2300">
    <property type="match status" value="2"/>
</dbReference>
<dbReference type="AlphaFoldDB" id="C9LR55"/>
<dbReference type="SUPFAM" id="SSF53822">
    <property type="entry name" value="Periplasmic binding protein-like I"/>
    <property type="match status" value="1"/>
</dbReference>
<name>C9LR55_9FIRM</name>
<dbReference type="Proteomes" id="UP000004736">
    <property type="component" value="Unassembled WGS sequence"/>
</dbReference>
<evidence type="ECO:0000313" key="1">
    <source>
        <dbReference type="EMBL" id="EEW96384.1"/>
    </source>
</evidence>
<dbReference type="InterPro" id="IPR007487">
    <property type="entry name" value="ABC_transpt-TYRBP-like"/>
</dbReference>
<comment type="caution">
    <text evidence="1">The sequence shown here is derived from an EMBL/GenBank/DDBJ whole genome shotgun (WGS) entry which is preliminary data.</text>
</comment>
<protein>
    <submittedName>
        <fullName evidence="1">ABC transporter substrate binding protein</fullName>
    </submittedName>
</protein>
<accession>C9LR55</accession>
<dbReference type="PANTHER" id="PTHR35271">
    <property type="entry name" value="ABC TRANSPORTER, SUBSTRATE-BINDING LIPOPROTEIN-RELATED"/>
    <property type="match status" value="1"/>
</dbReference>
<dbReference type="InterPro" id="IPR028082">
    <property type="entry name" value="Peripla_BP_I"/>
</dbReference>
<evidence type="ECO:0000313" key="2">
    <source>
        <dbReference type="Proteomes" id="UP000004736"/>
    </source>
</evidence>
<dbReference type="PANTHER" id="PTHR35271:SF1">
    <property type="entry name" value="ABC TRANSPORTER, SUBSTRATE-BINDING LIPOPROTEIN"/>
    <property type="match status" value="1"/>
</dbReference>
<dbReference type="Pfam" id="PF04392">
    <property type="entry name" value="ABC_sub_bind"/>
    <property type="match status" value="1"/>
</dbReference>
<reference evidence="1" key="1">
    <citation type="submission" date="2009-09" db="EMBL/GenBank/DDBJ databases">
        <authorList>
            <person name="Weinstock G."/>
            <person name="Sodergren E."/>
            <person name="Clifton S."/>
            <person name="Fulton L."/>
            <person name="Fulton B."/>
            <person name="Courtney L."/>
            <person name="Fronick C."/>
            <person name="Harrison M."/>
            <person name="Strong C."/>
            <person name="Farmer C."/>
            <person name="Delahaunty K."/>
            <person name="Markovic C."/>
            <person name="Hall O."/>
            <person name="Minx P."/>
            <person name="Tomlinson C."/>
            <person name="Mitreva M."/>
            <person name="Nelson J."/>
            <person name="Hou S."/>
            <person name="Wollam A."/>
            <person name="Pepin K.H."/>
            <person name="Johnson M."/>
            <person name="Bhonagiri V."/>
            <person name="Nash W.E."/>
            <person name="Warren W."/>
            <person name="Chinwalla A."/>
            <person name="Mardis E.R."/>
            <person name="Wilson R.K."/>
        </authorList>
    </citation>
    <scope>NUCLEOTIDE SEQUENCE [LARGE SCALE GENOMIC DNA]</scope>
    <source>
        <strain evidence="1">DSM 15470</strain>
    </source>
</reference>
<keyword evidence="2" id="KW-1185">Reference proteome</keyword>
<dbReference type="EMBL" id="ACIM02000001">
    <property type="protein sequence ID" value="EEW96384.1"/>
    <property type="molecule type" value="Genomic_DNA"/>
</dbReference>
<dbReference type="eggNOG" id="COG2984">
    <property type="taxonomic scope" value="Bacteria"/>
</dbReference>
<proteinExistence type="predicted"/>
<dbReference type="CDD" id="cd06325">
    <property type="entry name" value="PBP1_ABC_unchar_transporter"/>
    <property type="match status" value="1"/>
</dbReference>
<dbReference type="STRING" id="592028.GCWU000321_00323"/>
<organism evidence="1 2">
    <name type="scientific">Dialister invisus DSM 15470</name>
    <dbReference type="NCBI Taxonomy" id="592028"/>
    <lineage>
        <taxon>Bacteria</taxon>
        <taxon>Bacillati</taxon>
        <taxon>Bacillota</taxon>
        <taxon>Negativicutes</taxon>
        <taxon>Veillonellales</taxon>
        <taxon>Veillonellaceae</taxon>
        <taxon>Dialister</taxon>
    </lineage>
</organism>